<sequence length="357" mass="40046">MGVEEFSKQQEEQVDFFDSLPDAIVLEIFNRVEDAKSLSACTLLCKRFGDLVTQTRNVSLEITRPTALYEKTHVSKSKGFFGRYILNPIHEFLHRIVSRKSKTCSNCCDDDGEDSTFKLPNELLKNFKEIQSLSVKLPGHHGDISSENALQQSSQPNCSGALLKWKAEFGKELESCVILGATGFKKSEPKPKKEGDMPISCNLTNKQLKKRVVWTISCLIASSARHHMLKQIISLNRMIRDVKISDGSKQGTIKMTERQVVELRNEMSSNADIVELERTKVPAVTIKMWYMPMLELPECGAVMRGATLAVIRPTEAAAGKDDDLSLAMGAFGEKCMVEAVRKLIEKKKSYTLEMNSF</sequence>
<name>A0A2U1ND10_ARTAN</name>
<accession>A0A2U1ND10</accession>
<organism evidence="1 2">
    <name type="scientific">Artemisia annua</name>
    <name type="common">Sweet wormwood</name>
    <dbReference type="NCBI Taxonomy" id="35608"/>
    <lineage>
        <taxon>Eukaryota</taxon>
        <taxon>Viridiplantae</taxon>
        <taxon>Streptophyta</taxon>
        <taxon>Embryophyta</taxon>
        <taxon>Tracheophyta</taxon>
        <taxon>Spermatophyta</taxon>
        <taxon>Magnoliopsida</taxon>
        <taxon>eudicotyledons</taxon>
        <taxon>Gunneridae</taxon>
        <taxon>Pentapetalae</taxon>
        <taxon>asterids</taxon>
        <taxon>campanulids</taxon>
        <taxon>Asterales</taxon>
        <taxon>Asteraceae</taxon>
        <taxon>Asteroideae</taxon>
        <taxon>Anthemideae</taxon>
        <taxon>Artemisiinae</taxon>
        <taxon>Artemisia</taxon>
    </lineage>
</organism>
<evidence type="ECO:0000313" key="2">
    <source>
        <dbReference type="Proteomes" id="UP000245207"/>
    </source>
</evidence>
<protein>
    <submittedName>
        <fullName evidence="1">F-box domain, cyclin-like protein</fullName>
    </submittedName>
</protein>
<dbReference type="Proteomes" id="UP000245207">
    <property type="component" value="Unassembled WGS sequence"/>
</dbReference>
<reference evidence="1 2" key="1">
    <citation type="journal article" date="2018" name="Mol. Plant">
        <title>The genome of Artemisia annua provides insight into the evolution of Asteraceae family and artemisinin biosynthesis.</title>
        <authorList>
            <person name="Shen Q."/>
            <person name="Zhang L."/>
            <person name="Liao Z."/>
            <person name="Wang S."/>
            <person name="Yan T."/>
            <person name="Shi P."/>
            <person name="Liu M."/>
            <person name="Fu X."/>
            <person name="Pan Q."/>
            <person name="Wang Y."/>
            <person name="Lv Z."/>
            <person name="Lu X."/>
            <person name="Zhang F."/>
            <person name="Jiang W."/>
            <person name="Ma Y."/>
            <person name="Chen M."/>
            <person name="Hao X."/>
            <person name="Li L."/>
            <person name="Tang Y."/>
            <person name="Lv G."/>
            <person name="Zhou Y."/>
            <person name="Sun X."/>
            <person name="Brodelius P.E."/>
            <person name="Rose J.K.C."/>
            <person name="Tang K."/>
        </authorList>
    </citation>
    <scope>NUCLEOTIDE SEQUENCE [LARGE SCALE GENOMIC DNA]</scope>
    <source>
        <strain evidence="2">cv. Huhao1</strain>
        <tissue evidence="1">Leaf</tissue>
    </source>
</reference>
<dbReference type="SUPFAM" id="SSF81383">
    <property type="entry name" value="F-box domain"/>
    <property type="match status" value="1"/>
</dbReference>
<comment type="caution">
    <text evidence="1">The sequence shown here is derived from an EMBL/GenBank/DDBJ whole genome shotgun (WGS) entry which is preliminary data.</text>
</comment>
<dbReference type="AlphaFoldDB" id="A0A2U1ND10"/>
<dbReference type="Gene3D" id="1.20.1280.50">
    <property type="match status" value="1"/>
</dbReference>
<dbReference type="InterPro" id="IPR044809">
    <property type="entry name" value="AUF1-like"/>
</dbReference>
<keyword evidence="2" id="KW-1185">Reference proteome</keyword>
<proteinExistence type="predicted"/>
<dbReference type="STRING" id="35608.A0A2U1ND10"/>
<gene>
    <name evidence="1" type="ORF">CTI12_AA279550</name>
</gene>
<dbReference type="OrthoDB" id="812961at2759"/>
<dbReference type="EMBL" id="PKPP01003088">
    <property type="protein sequence ID" value="PWA71402.1"/>
    <property type="molecule type" value="Genomic_DNA"/>
</dbReference>
<dbReference type="PANTHER" id="PTHR31215">
    <property type="entry name" value="OS05G0510400 PROTEIN-RELATED"/>
    <property type="match status" value="1"/>
</dbReference>
<dbReference type="InterPro" id="IPR036047">
    <property type="entry name" value="F-box-like_dom_sf"/>
</dbReference>
<evidence type="ECO:0000313" key="1">
    <source>
        <dbReference type="EMBL" id="PWA71402.1"/>
    </source>
</evidence>